<accession>A0ABR7ZVY1</accession>
<feature type="domain" description="Protein NO VEIN C-terminal" evidence="2">
    <location>
        <begin position="352"/>
        <end position="443"/>
    </location>
</feature>
<keyword evidence="4" id="KW-1185">Reference proteome</keyword>
<feature type="domain" description="Restriction endonuclease type II BpuJI N-terminal" evidence="1">
    <location>
        <begin position="4"/>
        <end position="275"/>
    </location>
</feature>
<dbReference type="InterPro" id="IPR024975">
    <property type="entry name" value="NOV_C"/>
</dbReference>
<evidence type="ECO:0000313" key="3">
    <source>
        <dbReference type="EMBL" id="MBD2188126.1"/>
    </source>
</evidence>
<proteinExistence type="predicted"/>
<name>A0ABR7ZVY1_9CYAN</name>
<dbReference type="Gene3D" id="1.10.1740.180">
    <property type="match status" value="1"/>
</dbReference>
<dbReference type="Gene3D" id="1.10.10.2080">
    <property type="match status" value="1"/>
</dbReference>
<protein>
    <submittedName>
        <fullName evidence="3">DUF3883 domain-containing protein</fullName>
    </submittedName>
</protein>
<evidence type="ECO:0000259" key="1">
    <source>
        <dbReference type="Pfam" id="PF11564"/>
    </source>
</evidence>
<organism evidence="3 4">
    <name type="scientific">Pseudanabaena mucicola FACHB-723</name>
    <dbReference type="NCBI Taxonomy" id="2692860"/>
    <lineage>
        <taxon>Bacteria</taxon>
        <taxon>Bacillati</taxon>
        <taxon>Cyanobacteriota</taxon>
        <taxon>Cyanophyceae</taxon>
        <taxon>Pseudanabaenales</taxon>
        <taxon>Pseudanabaenaceae</taxon>
        <taxon>Pseudanabaena</taxon>
    </lineage>
</organism>
<dbReference type="Pfam" id="PF13020">
    <property type="entry name" value="NOV_C"/>
    <property type="match status" value="1"/>
</dbReference>
<dbReference type="Proteomes" id="UP000642094">
    <property type="component" value="Unassembled WGS sequence"/>
</dbReference>
<reference evidence="3 4" key="1">
    <citation type="journal article" date="2020" name="ISME J.">
        <title>Comparative genomics reveals insights into cyanobacterial evolution and habitat adaptation.</title>
        <authorList>
            <person name="Chen M.Y."/>
            <person name="Teng W.K."/>
            <person name="Zhao L."/>
            <person name="Hu C.X."/>
            <person name="Zhou Y.K."/>
            <person name="Han B.P."/>
            <person name="Song L.R."/>
            <person name="Shu W.S."/>
        </authorList>
    </citation>
    <scope>NUCLEOTIDE SEQUENCE [LARGE SCALE GENOMIC DNA]</scope>
    <source>
        <strain evidence="3 4">FACHB-723</strain>
    </source>
</reference>
<dbReference type="InterPro" id="IPR021108">
    <property type="entry name" value="Restrct_endonuc_II_BpuJI_N"/>
</dbReference>
<evidence type="ECO:0000313" key="4">
    <source>
        <dbReference type="Proteomes" id="UP000642094"/>
    </source>
</evidence>
<dbReference type="RefSeq" id="WP_190402989.1">
    <property type="nucleotide sequence ID" value="NZ_JACJQB010000012.1"/>
</dbReference>
<dbReference type="Pfam" id="PF11564">
    <property type="entry name" value="BpuJI_N"/>
    <property type="match status" value="1"/>
</dbReference>
<evidence type="ECO:0000259" key="2">
    <source>
        <dbReference type="Pfam" id="PF13020"/>
    </source>
</evidence>
<comment type="caution">
    <text evidence="3">The sequence shown here is derived from an EMBL/GenBank/DDBJ whole genome shotgun (WGS) entry which is preliminary data.</text>
</comment>
<sequence>MNNYVTPEEYKLELHFPRSRFNKDLEDTLLLLASKMVQLGTTPKAEFKMEINAYLRQLSTDSLADKAIDNQRTEMTRLFGLTKLRNNEVIVSNRTLLLVQTQDTPRFFKSVCNKFQYPNGINKIQFIEKYVANEVKFKPAQYLIKLLREGNKKSNGKSFAITAKEVAQLVFNDKRVTVEQETPERRINLFFDLRNRSILCGGSNDEIRYARDFLNFMVAANLLIEFNKKYFLNDHEKDALDFIANDETFFYEFDIAKQGTVVERDEIKDVLENWDDYYADADFVEESALKTTLSSFSQTTVEIIDENSEIQSVTTGYEISEDILEIVKHEEETKQTTKQIGDEGETYVYSLEKLRVNAERPDLSGLVRIVSNDTSLGFDIQSVFANGLKKYIEVKTTKRNFTPDFNSTSFFSISSNAWDTAKQLGDSYYIARVIIAKERISVFEIKNPFQKHEQGKIRLQPLEYRLTYTEEAGVIIVKDQINI</sequence>
<dbReference type="Gene3D" id="1.10.10.2090">
    <property type="match status" value="1"/>
</dbReference>
<gene>
    <name evidence="3" type="ORF">H6F41_08220</name>
</gene>
<dbReference type="EMBL" id="JACJQB010000012">
    <property type="protein sequence ID" value="MBD2188126.1"/>
    <property type="molecule type" value="Genomic_DNA"/>
</dbReference>